<dbReference type="Pfam" id="PF13673">
    <property type="entry name" value="Acetyltransf_10"/>
    <property type="match status" value="1"/>
</dbReference>
<reference evidence="2 3" key="1">
    <citation type="submission" date="2017-11" db="EMBL/GenBank/DDBJ databases">
        <title>Draft Genome Sequence of Methylobacter psychrotolerans Sph1T, an Obligate Methanotroph from Low-Temperature Environments.</title>
        <authorList>
            <person name="Oshkin I.Y."/>
            <person name="Miroshnikov K."/>
            <person name="Belova S.E."/>
            <person name="Korzhenkov A."/>
            <person name="Toshchakov S.V."/>
            <person name="Dedysh S.N."/>
        </authorList>
    </citation>
    <scope>NUCLEOTIDE SEQUENCE [LARGE SCALE GENOMIC DNA]</scope>
    <source>
        <strain evidence="2 3">Sph1</strain>
    </source>
</reference>
<sequence>MSRKPTPWDAAVFAVPTFELADAGEQTLQMAITQPGHYTVKVDPLACKKALHDYGFYYCDTLIEPYCPKARFKAFVHAEVSISKAVTFAQVQPICHGAFAHGRFQRDFNLDRVKADLRYDNWLAALLAEDKVYGVFFRGDLAGFIAVDGNILVLHALSAAYRGQGLSKCFWTAVCQACFADLEVLKSSISATNIPALNLYASLGFQFSHPVDVYHRLTP</sequence>
<evidence type="ECO:0000313" key="2">
    <source>
        <dbReference type="EMBL" id="POZ53984.1"/>
    </source>
</evidence>
<keyword evidence="2" id="KW-0808">Transferase</keyword>
<dbReference type="PROSITE" id="PS51186">
    <property type="entry name" value="GNAT"/>
    <property type="match status" value="1"/>
</dbReference>
<dbReference type="AlphaFoldDB" id="A0A2S5CT53"/>
<dbReference type="InterPro" id="IPR016181">
    <property type="entry name" value="Acyl_CoA_acyltransferase"/>
</dbReference>
<dbReference type="GO" id="GO:0016747">
    <property type="term" value="F:acyltransferase activity, transferring groups other than amino-acyl groups"/>
    <property type="evidence" value="ECO:0007669"/>
    <property type="project" value="InterPro"/>
</dbReference>
<evidence type="ECO:0000259" key="1">
    <source>
        <dbReference type="PROSITE" id="PS51186"/>
    </source>
</evidence>
<protein>
    <submittedName>
        <fullName evidence="2">GNAT family N-acetyltransferase</fullName>
    </submittedName>
</protein>
<comment type="caution">
    <text evidence="2">The sequence shown here is derived from an EMBL/GenBank/DDBJ whole genome shotgun (WGS) entry which is preliminary data.</text>
</comment>
<dbReference type="Gene3D" id="3.40.630.30">
    <property type="match status" value="1"/>
</dbReference>
<proteinExistence type="predicted"/>
<name>A0A2S5CT53_9GAMM</name>
<dbReference type="Proteomes" id="UP000237423">
    <property type="component" value="Unassembled WGS sequence"/>
</dbReference>
<dbReference type="InterPro" id="IPR000182">
    <property type="entry name" value="GNAT_dom"/>
</dbReference>
<dbReference type="RefSeq" id="WP_211299144.1">
    <property type="nucleotide sequence ID" value="NZ_PGFZ01000001.1"/>
</dbReference>
<accession>A0A2S5CT53</accession>
<organism evidence="2 3">
    <name type="scientific">Methylovulum psychrotolerans</name>
    <dbReference type="NCBI Taxonomy" id="1704499"/>
    <lineage>
        <taxon>Bacteria</taxon>
        <taxon>Pseudomonadati</taxon>
        <taxon>Pseudomonadota</taxon>
        <taxon>Gammaproteobacteria</taxon>
        <taxon>Methylococcales</taxon>
        <taxon>Methylococcaceae</taxon>
        <taxon>Methylovulum</taxon>
    </lineage>
</organism>
<dbReference type="EMBL" id="PGFZ01000001">
    <property type="protein sequence ID" value="POZ53984.1"/>
    <property type="molecule type" value="Genomic_DNA"/>
</dbReference>
<evidence type="ECO:0000313" key="3">
    <source>
        <dbReference type="Proteomes" id="UP000237423"/>
    </source>
</evidence>
<feature type="domain" description="N-acetyltransferase" evidence="1">
    <location>
        <begin position="78"/>
        <end position="219"/>
    </location>
</feature>
<gene>
    <name evidence="2" type="ORF">AADEFJLK_01026</name>
</gene>
<dbReference type="SUPFAM" id="SSF55729">
    <property type="entry name" value="Acyl-CoA N-acyltransferases (Nat)"/>
    <property type="match status" value="1"/>
</dbReference>